<dbReference type="Proteomes" id="UP000886886">
    <property type="component" value="Unassembled WGS sequence"/>
</dbReference>
<feature type="domain" description="BIG2" evidence="2">
    <location>
        <begin position="131"/>
        <end position="207"/>
    </location>
</feature>
<dbReference type="InterPro" id="IPR003343">
    <property type="entry name" value="Big_2"/>
</dbReference>
<proteinExistence type="predicted"/>
<feature type="signal peptide" evidence="1">
    <location>
        <begin position="1"/>
        <end position="24"/>
    </location>
</feature>
<feature type="domain" description="BIG2" evidence="2">
    <location>
        <begin position="33"/>
        <end position="121"/>
    </location>
</feature>
<dbReference type="Gene3D" id="2.60.40.1080">
    <property type="match status" value="2"/>
</dbReference>
<dbReference type="SUPFAM" id="SSF49373">
    <property type="entry name" value="Invasin/intimin cell-adhesion fragments"/>
    <property type="match status" value="2"/>
</dbReference>
<dbReference type="AlphaFoldDB" id="A0A9D0ZS71"/>
<evidence type="ECO:0000313" key="3">
    <source>
        <dbReference type="EMBL" id="HIQ95012.1"/>
    </source>
</evidence>
<accession>A0A9D0ZS71</accession>
<name>A0A9D0ZS71_9FIRM</name>
<feature type="chain" id="PRO_5039533845" evidence="1">
    <location>
        <begin position="25"/>
        <end position="403"/>
    </location>
</feature>
<dbReference type="SMART" id="SM00635">
    <property type="entry name" value="BID_2"/>
    <property type="match status" value="2"/>
</dbReference>
<organism evidence="3 4">
    <name type="scientific">Candidatus Limivivens merdigallinarum</name>
    <dbReference type="NCBI Taxonomy" id="2840859"/>
    <lineage>
        <taxon>Bacteria</taxon>
        <taxon>Bacillati</taxon>
        <taxon>Bacillota</taxon>
        <taxon>Clostridia</taxon>
        <taxon>Lachnospirales</taxon>
        <taxon>Lachnospiraceae</taxon>
        <taxon>Lachnospiraceae incertae sedis</taxon>
        <taxon>Candidatus Limivivens</taxon>
    </lineage>
</organism>
<reference evidence="3" key="1">
    <citation type="submission" date="2020-10" db="EMBL/GenBank/DDBJ databases">
        <authorList>
            <person name="Gilroy R."/>
        </authorList>
    </citation>
    <scope>NUCLEOTIDE SEQUENCE</scope>
    <source>
        <strain evidence="3">ChiSjej3B21-11622</strain>
    </source>
</reference>
<sequence>MKKVLKGFMVVMMLSLFFGMGSQAAVRRVSVGKVTQLRIKASHKVKRKPCYHIYIGKGCVNRVTLKTTVKTTGRSSKAVTYRSSNRKIATVSSKGRVYFKKAGQVRIYITSKANPKKQTSVRFLVRKITRRVKKITPSVDTLQLQVGESKKVKFTISPRNASMKNMIVKSRNTKVATIKDNTITAVAPGKATIVAKAVDGSGKYTKIVVTVRAASEEPDVDTGKITADTKFPVNATVSVSDKAGFQSVMNGLVGELFTNNYIPTYAQDFTVNGITYKMSKDGLTATDASGKAVDPMNLLNGTFTDVQINNIDSKKTEQVILGLNKATKNLKTTYKFPGATTIKSTDGTTNLVLSEITVSSAGMTFKADGKTASAQITDSGRIKITNCPELVDFLKAASNGIIA</sequence>
<dbReference type="InterPro" id="IPR008964">
    <property type="entry name" value="Invasin/intimin_cell_adhesion"/>
</dbReference>
<evidence type="ECO:0000259" key="2">
    <source>
        <dbReference type="SMART" id="SM00635"/>
    </source>
</evidence>
<comment type="caution">
    <text evidence="3">The sequence shown here is derived from an EMBL/GenBank/DDBJ whole genome shotgun (WGS) entry which is preliminary data.</text>
</comment>
<dbReference type="EMBL" id="DVFT01000005">
    <property type="protein sequence ID" value="HIQ95012.1"/>
    <property type="molecule type" value="Genomic_DNA"/>
</dbReference>
<keyword evidence="1" id="KW-0732">Signal</keyword>
<dbReference type="Pfam" id="PF02368">
    <property type="entry name" value="Big_2"/>
    <property type="match status" value="2"/>
</dbReference>
<gene>
    <name evidence="3" type="ORF">IAB26_00440</name>
</gene>
<protein>
    <submittedName>
        <fullName evidence="3">Ig-like domain-containing protein</fullName>
    </submittedName>
</protein>
<reference evidence="3" key="2">
    <citation type="journal article" date="2021" name="PeerJ">
        <title>Extensive microbial diversity within the chicken gut microbiome revealed by metagenomics and culture.</title>
        <authorList>
            <person name="Gilroy R."/>
            <person name="Ravi A."/>
            <person name="Getino M."/>
            <person name="Pursley I."/>
            <person name="Horton D.L."/>
            <person name="Alikhan N.F."/>
            <person name="Baker D."/>
            <person name="Gharbi K."/>
            <person name="Hall N."/>
            <person name="Watson M."/>
            <person name="Adriaenssens E.M."/>
            <person name="Foster-Nyarko E."/>
            <person name="Jarju S."/>
            <person name="Secka A."/>
            <person name="Antonio M."/>
            <person name="Oren A."/>
            <person name="Chaudhuri R.R."/>
            <person name="La Ragione R."/>
            <person name="Hildebrand F."/>
            <person name="Pallen M.J."/>
        </authorList>
    </citation>
    <scope>NUCLEOTIDE SEQUENCE</scope>
    <source>
        <strain evidence="3">ChiSjej3B21-11622</strain>
    </source>
</reference>
<evidence type="ECO:0000256" key="1">
    <source>
        <dbReference type="SAM" id="SignalP"/>
    </source>
</evidence>
<evidence type="ECO:0000313" key="4">
    <source>
        <dbReference type="Proteomes" id="UP000886886"/>
    </source>
</evidence>